<evidence type="ECO:0000256" key="2">
    <source>
        <dbReference type="ARBA" id="ARBA00022801"/>
    </source>
</evidence>
<dbReference type="GO" id="GO:0005524">
    <property type="term" value="F:ATP binding"/>
    <property type="evidence" value="ECO:0007669"/>
    <property type="project" value="UniProtKB-KW"/>
</dbReference>
<sequence length="695" mass="73432">MRESDVAGILDEAHPFEPTPRQRLAGVLRDAAGPGPREDADDQALALLAAALDYHRREDAPVWRAHFDRLTLPLDWWAETRDVLVVDDSPVGCETLTGWSGGSTRQSRTLRLTGDLGPGSSPEGLREGFLVYAVREAEGLVVGSGAAYATTRANVEEVEVSADGTRAAVVVREGAPAPFALGPDGLTATPVALVPGPPIPTRSIEEVLEHLAEEVAGVTGGELVAAASGRENGDDVDDARVRLAVDPGAVRGRLGAEPRCGVELLRRGRPRLTGGGGLPPVVDGDYVAAITEATARLDSATLAVQGPPGTGKTYVGARVIARLVRERGWRIGVVAQSHAVVENLLDEVIAAGLEKARVGKMPKDLPTVTNGIAPPPWTIVPKPDYARFLAEHAEDGCVLGGTVWDLTNRKRIGDRELDLLVVDEAGQFSLANTLAASTASQRLLLLGDPQQLPQVTQGSHDEAVDTSALSWIAGGAATMPADRGYFIERTWRLHPDLCSAVSALSYDGRLLPQPVVTQRRHLDGIAPGVHRRLVSHRGSSTASPEEADEVVRIVQDVLGRAWTPGGDEHALAPHVPLPMTEVMVVAGYNAQVACVRTALDAVGLTQVRVGTVDRYQGQEAAVAIVTLAASSATDAPRGLEFLLNRNRLNVAISRAKWAAYVVHSPGLTDALPHGGQALADLGAFRRLMATAHPSP</sequence>
<gene>
    <name evidence="6" type="ORF">C8046_13000</name>
</gene>
<dbReference type="InterPro" id="IPR027417">
    <property type="entry name" value="P-loop_NTPase"/>
</dbReference>
<keyword evidence="1" id="KW-0547">Nucleotide-binding</keyword>
<dbReference type="InterPro" id="IPR041679">
    <property type="entry name" value="DNA2/NAM7-like_C"/>
</dbReference>
<evidence type="ECO:0000313" key="7">
    <source>
        <dbReference type="Proteomes" id="UP000245166"/>
    </source>
</evidence>
<name>A0A2U1ZWT0_9MICO</name>
<dbReference type="AlphaFoldDB" id="A0A2U1ZWT0"/>
<evidence type="ECO:0000256" key="1">
    <source>
        <dbReference type="ARBA" id="ARBA00022741"/>
    </source>
</evidence>
<keyword evidence="2" id="KW-0378">Hydrolase</keyword>
<keyword evidence="3" id="KW-0347">Helicase</keyword>
<dbReference type="Proteomes" id="UP000245166">
    <property type="component" value="Unassembled WGS sequence"/>
</dbReference>
<evidence type="ECO:0000259" key="5">
    <source>
        <dbReference type="Pfam" id="PF13087"/>
    </source>
</evidence>
<proteinExistence type="predicted"/>
<organism evidence="6 7">
    <name type="scientific">Serinibacter arcticus</name>
    <dbReference type="NCBI Taxonomy" id="1655435"/>
    <lineage>
        <taxon>Bacteria</taxon>
        <taxon>Bacillati</taxon>
        <taxon>Actinomycetota</taxon>
        <taxon>Actinomycetes</taxon>
        <taxon>Micrococcales</taxon>
        <taxon>Beutenbergiaceae</taxon>
        <taxon>Serinibacter</taxon>
    </lineage>
</organism>
<reference evidence="6 7" key="1">
    <citation type="submission" date="2018-03" db="EMBL/GenBank/DDBJ databases">
        <title>Genome assembly of novel Miniimonas species PCH200.</title>
        <authorList>
            <person name="Thakur V."/>
            <person name="Kumar V."/>
            <person name="Singh D."/>
        </authorList>
    </citation>
    <scope>NUCLEOTIDE SEQUENCE [LARGE SCALE GENOMIC DNA]</scope>
    <source>
        <strain evidence="6 7">PCH200</strain>
    </source>
</reference>
<dbReference type="EMBL" id="PYHR01000002">
    <property type="protein sequence ID" value="PWD51438.1"/>
    <property type="molecule type" value="Genomic_DNA"/>
</dbReference>
<accession>A0A2U1ZWT0</accession>
<dbReference type="Pfam" id="PF13604">
    <property type="entry name" value="AAA_30"/>
    <property type="match status" value="1"/>
</dbReference>
<dbReference type="InterPro" id="IPR050534">
    <property type="entry name" value="Coronavir_polyprotein_1ab"/>
</dbReference>
<evidence type="ECO:0000256" key="4">
    <source>
        <dbReference type="ARBA" id="ARBA00022840"/>
    </source>
</evidence>
<dbReference type="SUPFAM" id="SSF52540">
    <property type="entry name" value="P-loop containing nucleoside triphosphate hydrolases"/>
    <property type="match status" value="1"/>
</dbReference>
<keyword evidence="4" id="KW-0067">ATP-binding</keyword>
<comment type="caution">
    <text evidence="6">The sequence shown here is derived from an EMBL/GenBank/DDBJ whole genome shotgun (WGS) entry which is preliminary data.</text>
</comment>
<dbReference type="PANTHER" id="PTHR43788">
    <property type="entry name" value="DNA2/NAM7 HELICASE FAMILY MEMBER"/>
    <property type="match status" value="1"/>
</dbReference>
<evidence type="ECO:0000256" key="3">
    <source>
        <dbReference type="ARBA" id="ARBA00022806"/>
    </source>
</evidence>
<dbReference type="InterPro" id="IPR047187">
    <property type="entry name" value="SF1_C_Upf1"/>
</dbReference>
<dbReference type="Pfam" id="PF13087">
    <property type="entry name" value="AAA_12"/>
    <property type="match status" value="1"/>
</dbReference>
<evidence type="ECO:0000313" key="6">
    <source>
        <dbReference type="EMBL" id="PWD51438.1"/>
    </source>
</evidence>
<feature type="domain" description="DNA2/NAM7 helicase-like C-terminal" evidence="5">
    <location>
        <begin position="486"/>
        <end position="662"/>
    </location>
</feature>
<dbReference type="Gene3D" id="3.40.50.300">
    <property type="entry name" value="P-loop containing nucleotide triphosphate hydrolases"/>
    <property type="match status" value="2"/>
</dbReference>
<protein>
    <recommendedName>
        <fullName evidence="5">DNA2/NAM7 helicase-like C-terminal domain-containing protein</fullName>
    </recommendedName>
</protein>
<dbReference type="CDD" id="cd18808">
    <property type="entry name" value="SF1_C_Upf1"/>
    <property type="match status" value="1"/>
</dbReference>
<keyword evidence="7" id="KW-1185">Reference proteome</keyword>
<dbReference type="CDD" id="cd17934">
    <property type="entry name" value="DEXXQc_Upf1-like"/>
    <property type="match status" value="1"/>
</dbReference>
<dbReference type="GO" id="GO:0043139">
    <property type="term" value="F:5'-3' DNA helicase activity"/>
    <property type="evidence" value="ECO:0007669"/>
    <property type="project" value="TreeGrafter"/>
</dbReference>
<dbReference type="PANTHER" id="PTHR43788:SF8">
    <property type="entry name" value="DNA-BINDING PROTEIN SMUBP-2"/>
    <property type="match status" value="1"/>
</dbReference>
<dbReference type="GO" id="GO:0016787">
    <property type="term" value="F:hydrolase activity"/>
    <property type="evidence" value="ECO:0007669"/>
    <property type="project" value="UniProtKB-KW"/>
</dbReference>